<feature type="active site" evidence="5">
    <location>
        <position position="203"/>
    </location>
</feature>
<dbReference type="EC" id="2.3.1.39" evidence="4"/>
<dbReference type="InterPro" id="IPR014043">
    <property type="entry name" value="Acyl_transferase_dom"/>
</dbReference>
<dbReference type="InterPro" id="IPR016036">
    <property type="entry name" value="Malonyl_transacylase_ACP-bd"/>
</dbReference>
<comment type="catalytic activity">
    <reaction evidence="3 4">
        <text>holo-[ACP] + malonyl-CoA = malonyl-[ACP] + CoA</text>
        <dbReference type="Rhea" id="RHEA:41792"/>
        <dbReference type="Rhea" id="RHEA-COMP:9623"/>
        <dbReference type="Rhea" id="RHEA-COMP:9685"/>
        <dbReference type="ChEBI" id="CHEBI:57287"/>
        <dbReference type="ChEBI" id="CHEBI:57384"/>
        <dbReference type="ChEBI" id="CHEBI:64479"/>
        <dbReference type="ChEBI" id="CHEBI:78449"/>
        <dbReference type="EC" id="2.3.1.39"/>
    </reaction>
</comment>
<dbReference type="RefSeq" id="WP_083895017.1">
    <property type="nucleotide sequence ID" value="NZ_QJKF01000001.1"/>
</dbReference>
<dbReference type="AlphaFoldDB" id="A0A318KBM4"/>
<dbReference type="NCBIfam" id="TIGR00128">
    <property type="entry name" value="fabD"/>
    <property type="match status" value="1"/>
</dbReference>
<dbReference type="PANTHER" id="PTHR42681">
    <property type="entry name" value="MALONYL-COA-ACYL CARRIER PROTEIN TRANSACYLASE, MITOCHONDRIAL"/>
    <property type="match status" value="1"/>
</dbReference>
<dbReference type="InterPro" id="IPR050858">
    <property type="entry name" value="Mal-CoA-ACP_Trans/PKS_FabD"/>
</dbReference>
<dbReference type="OrthoDB" id="3543921at2"/>
<dbReference type="PIRSF" id="PIRSF000446">
    <property type="entry name" value="Mct"/>
    <property type="match status" value="1"/>
</dbReference>
<accession>A0A318KBM4</accession>
<keyword evidence="2 4" id="KW-0012">Acyltransferase</keyword>
<feature type="domain" description="Malonyl-CoA:ACP transacylase (MAT)" evidence="6">
    <location>
        <begin position="7"/>
        <end position="316"/>
    </location>
</feature>
<dbReference type="Gene3D" id="3.30.70.250">
    <property type="entry name" value="Malonyl-CoA ACP transacylase, ACP-binding"/>
    <property type="match status" value="1"/>
</dbReference>
<proteinExistence type="inferred from homology"/>
<reference evidence="7 8" key="1">
    <citation type="submission" date="2018-05" db="EMBL/GenBank/DDBJ databases">
        <title>Genomic Encyclopedia of Type Strains, Phase IV (KMG-IV): sequencing the most valuable type-strain genomes for metagenomic binning, comparative biology and taxonomic classification.</title>
        <authorList>
            <person name="Goeker M."/>
        </authorList>
    </citation>
    <scope>NUCLEOTIDE SEQUENCE [LARGE SCALE GENOMIC DNA]</scope>
    <source>
        <strain evidence="7 8">DSM 44704</strain>
    </source>
</reference>
<comment type="caution">
    <text evidence="7">The sequence shown here is derived from an EMBL/GenBank/DDBJ whole genome shotgun (WGS) entry which is preliminary data.</text>
</comment>
<dbReference type="InterPro" id="IPR016035">
    <property type="entry name" value="Acyl_Trfase/lysoPLipase"/>
</dbReference>
<dbReference type="GO" id="GO:0005829">
    <property type="term" value="C:cytosol"/>
    <property type="evidence" value="ECO:0007669"/>
    <property type="project" value="TreeGrafter"/>
</dbReference>
<dbReference type="PANTHER" id="PTHR42681:SF1">
    <property type="entry name" value="MALONYL-COA-ACYL CARRIER PROTEIN TRANSACYLASE, MITOCHONDRIAL"/>
    <property type="match status" value="1"/>
</dbReference>
<evidence type="ECO:0000313" key="7">
    <source>
        <dbReference type="EMBL" id="PXX71718.1"/>
    </source>
</evidence>
<evidence type="ECO:0000256" key="1">
    <source>
        <dbReference type="ARBA" id="ARBA00022679"/>
    </source>
</evidence>
<dbReference type="InterPro" id="IPR004410">
    <property type="entry name" value="Malonyl_CoA-ACP_transAc_FabD"/>
</dbReference>
<dbReference type="GO" id="GO:0006633">
    <property type="term" value="P:fatty acid biosynthetic process"/>
    <property type="evidence" value="ECO:0007669"/>
    <property type="project" value="TreeGrafter"/>
</dbReference>
<dbReference type="SMART" id="SM00827">
    <property type="entry name" value="PKS_AT"/>
    <property type="match status" value="1"/>
</dbReference>
<dbReference type="FunFam" id="3.30.70.250:FF:000001">
    <property type="entry name" value="Malonyl CoA-acyl carrier protein transacylase"/>
    <property type="match status" value="1"/>
</dbReference>
<dbReference type="Gene3D" id="3.40.366.10">
    <property type="entry name" value="Malonyl-Coenzyme A Acyl Carrier Protein, domain 2"/>
    <property type="match status" value="1"/>
</dbReference>
<organism evidence="7 8">
    <name type="scientific">Nocardia tenerifensis</name>
    <dbReference type="NCBI Taxonomy" id="228006"/>
    <lineage>
        <taxon>Bacteria</taxon>
        <taxon>Bacillati</taxon>
        <taxon>Actinomycetota</taxon>
        <taxon>Actinomycetes</taxon>
        <taxon>Mycobacteriales</taxon>
        <taxon>Nocardiaceae</taxon>
        <taxon>Nocardia</taxon>
    </lineage>
</organism>
<sequence length="324" mass="34748">MSRVAFVFPGQGSQRVGMGRELLDLAPDLLEPLYRTADAELGFGLTELCLHGPASTLNEMPITQPAVLLTSLAAWYSLRQYEIHPAVVAGHSMGEFTALVCAGALDWLDALRLVRLRGELMAAFNREVPGRMAAVLGLPLDRVEVLCARAAAETGRVIEIANHNSPRQVVVSGETAAIDRFMALVDDTAAERAVVLEVGGSAHCTLMREIEPKFAAALRDVRVRDPRVPVVSSVSGASMTTATQVVLSLRRQLVDRVRWVDTMRTMAAAGVSRYVEVGPGKVLCGLGRRSQPDAEFFGTADSGRFAVTVAKLAPGVATRSRETG</sequence>
<keyword evidence="8" id="KW-1185">Reference proteome</keyword>
<dbReference type="EMBL" id="QJKF01000001">
    <property type="protein sequence ID" value="PXX71718.1"/>
    <property type="molecule type" value="Genomic_DNA"/>
</dbReference>
<gene>
    <name evidence="7" type="ORF">DFR70_1011152</name>
</gene>
<evidence type="ECO:0000313" key="8">
    <source>
        <dbReference type="Proteomes" id="UP000247569"/>
    </source>
</evidence>
<keyword evidence="1 4" id="KW-0808">Transferase</keyword>
<feature type="active site" evidence="5">
    <location>
        <position position="92"/>
    </location>
</feature>
<evidence type="ECO:0000259" key="6">
    <source>
        <dbReference type="SMART" id="SM00827"/>
    </source>
</evidence>
<dbReference type="GO" id="GO:0004314">
    <property type="term" value="F:[acyl-carrier-protein] S-malonyltransferase activity"/>
    <property type="evidence" value="ECO:0007669"/>
    <property type="project" value="UniProtKB-EC"/>
</dbReference>
<evidence type="ECO:0000256" key="5">
    <source>
        <dbReference type="PIRSR" id="PIRSR000446-1"/>
    </source>
</evidence>
<evidence type="ECO:0000256" key="3">
    <source>
        <dbReference type="ARBA" id="ARBA00048462"/>
    </source>
</evidence>
<dbReference type="Pfam" id="PF00698">
    <property type="entry name" value="Acyl_transf_1"/>
    <property type="match status" value="1"/>
</dbReference>
<evidence type="ECO:0000256" key="4">
    <source>
        <dbReference type="PIRNR" id="PIRNR000446"/>
    </source>
</evidence>
<evidence type="ECO:0000256" key="2">
    <source>
        <dbReference type="ARBA" id="ARBA00023315"/>
    </source>
</evidence>
<dbReference type="Proteomes" id="UP000247569">
    <property type="component" value="Unassembled WGS sequence"/>
</dbReference>
<protein>
    <recommendedName>
        <fullName evidence="4">Malonyl CoA-acyl carrier protein transacylase</fullName>
        <ecNumber evidence="4">2.3.1.39</ecNumber>
    </recommendedName>
</protein>
<dbReference type="InterPro" id="IPR024925">
    <property type="entry name" value="Malonyl_CoA-ACP_transAc"/>
</dbReference>
<name>A0A318KBM4_9NOCA</name>
<dbReference type="SUPFAM" id="SSF55048">
    <property type="entry name" value="Probable ACP-binding domain of malonyl-CoA ACP transacylase"/>
    <property type="match status" value="1"/>
</dbReference>
<dbReference type="SUPFAM" id="SSF52151">
    <property type="entry name" value="FabD/lysophospholipase-like"/>
    <property type="match status" value="1"/>
</dbReference>
<comment type="similarity">
    <text evidence="4">Belongs to the fabD family.</text>
</comment>
<dbReference type="InterPro" id="IPR001227">
    <property type="entry name" value="Ac_transferase_dom_sf"/>
</dbReference>